<dbReference type="Proteomes" id="UP000314294">
    <property type="component" value="Unassembled WGS sequence"/>
</dbReference>
<comment type="caution">
    <text evidence="1">The sequence shown here is derived from an EMBL/GenBank/DDBJ whole genome shotgun (WGS) entry which is preliminary data.</text>
</comment>
<sequence>MLVVIPIEALKHIVSDIAEPQQATPDNRAPMMQKVFGLSRVPDEFQRCTASVYVTLMRAEPGSASLTRLPAELHSDGRQHTERELLKLGTGDFSTNQRLKVLTGYFQSLPCVFNGSGEKVNEFNTVSHDSPYSGHKEQGGAEGLSSMLMGWSRSSGGECRCPLKAEMCMCTACVRFH</sequence>
<organism evidence="1 2">
    <name type="scientific">Liparis tanakae</name>
    <name type="common">Tanaka's snailfish</name>
    <dbReference type="NCBI Taxonomy" id="230148"/>
    <lineage>
        <taxon>Eukaryota</taxon>
        <taxon>Metazoa</taxon>
        <taxon>Chordata</taxon>
        <taxon>Craniata</taxon>
        <taxon>Vertebrata</taxon>
        <taxon>Euteleostomi</taxon>
        <taxon>Actinopterygii</taxon>
        <taxon>Neopterygii</taxon>
        <taxon>Teleostei</taxon>
        <taxon>Neoteleostei</taxon>
        <taxon>Acanthomorphata</taxon>
        <taxon>Eupercaria</taxon>
        <taxon>Perciformes</taxon>
        <taxon>Cottioidei</taxon>
        <taxon>Cottales</taxon>
        <taxon>Liparidae</taxon>
        <taxon>Liparis</taxon>
    </lineage>
</organism>
<dbReference type="AlphaFoldDB" id="A0A4Z2FWC6"/>
<reference evidence="1 2" key="1">
    <citation type="submission" date="2019-03" db="EMBL/GenBank/DDBJ databases">
        <title>First draft genome of Liparis tanakae, snailfish: a comprehensive survey of snailfish specific genes.</title>
        <authorList>
            <person name="Kim W."/>
            <person name="Song I."/>
            <person name="Jeong J.-H."/>
            <person name="Kim D."/>
            <person name="Kim S."/>
            <person name="Ryu S."/>
            <person name="Song J.Y."/>
            <person name="Lee S.K."/>
        </authorList>
    </citation>
    <scope>NUCLEOTIDE SEQUENCE [LARGE SCALE GENOMIC DNA]</scope>
    <source>
        <tissue evidence="1">Muscle</tissue>
    </source>
</reference>
<keyword evidence="2" id="KW-1185">Reference proteome</keyword>
<protein>
    <submittedName>
        <fullName evidence="1">Uncharacterized protein</fullName>
    </submittedName>
</protein>
<dbReference type="EMBL" id="SRLO01000842">
    <property type="protein sequence ID" value="TNN45529.1"/>
    <property type="molecule type" value="Genomic_DNA"/>
</dbReference>
<accession>A0A4Z2FWC6</accession>
<proteinExistence type="predicted"/>
<evidence type="ECO:0000313" key="2">
    <source>
        <dbReference type="Proteomes" id="UP000314294"/>
    </source>
</evidence>
<evidence type="ECO:0000313" key="1">
    <source>
        <dbReference type="EMBL" id="TNN45529.1"/>
    </source>
</evidence>
<gene>
    <name evidence="1" type="ORF">EYF80_044281</name>
</gene>
<name>A0A4Z2FWC6_9TELE</name>